<evidence type="ECO:0000256" key="1">
    <source>
        <dbReference type="SAM" id="MobiDB-lite"/>
    </source>
</evidence>
<gene>
    <name evidence="2" type="ORF">OGATHE_003023</name>
</gene>
<feature type="compositionally biased region" description="Basic and acidic residues" evidence="1">
    <location>
        <begin position="151"/>
        <end position="166"/>
    </location>
</feature>
<evidence type="ECO:0000313" key="3">
    <source>
        <dbReference type="Proteomes" id="UP000788993"/>
    </source>
</evidence>
<sequence length="166" mass="19009">MSRNLDWISGLYAVKSMAKMCLLNSLISWLVNPIFEERSLLRNWLDIIAEQEAIPTAAPTERLKFLVAITTALSGKRVCAYPHHWDGFGEKPKLQTQAQQPESKAWNNNKVIMLETGNQDSRDRTAERLNNHHRKQQTRGLVGAPSSHQLEVQRHEVHVSEEHHAE</sequence>
<proteinExistence type="predicted"/>
<evidence type="ECO:0000313" key="2">
    <source>
        <dbReference type="EMBL" id="KAH3670210.1"/>
    </source>
</evidence>
<accession>A0A9P8PER7</accession>
<reference evidence="2" key="1">
    <citation type="journal article" date="2021" name="Open Biol.">
        <title>Shared evolutionary footprints suggest mitochondrial oxidative damage underlies multiple complex I losses in fungi.</title>
        <authorList>
            <person name="Schikora-Tamarit M.A."/>
            <person name="Marcet-Houben M."/>
            <person name="Nosek J."/>
            <person name="Gabaldon T."/>
        </authorList>
    </citation>
    <scope>NUCLEOTIDE SEQUENCE</scope>
    <source>
        <strain evidence="2">NCAIM Y.01608</strain>
    </source>
</reference>
<dbReference type="EMBL" id="JAEUBD010000983">
    <property type="protein sequence ID" value="KAH3670210.1"/>
    <property type="molecule type" value="Genomic_DNA"/>
</dbReference>
<reference evidence="2" key="2">
    <citation type="submission" date="2021-01" db="EMBL/GenBank/DDBJ databases">
        <authorList>
            <person name="Schikora-Tamarit M.A."/>
        </authorList>
    </citation>
    <scope>NUCLEOTIDE SEQUENCE</scope>
    <source>
        <strain evidence="2">NCAIM Y.01608</strain>
    </source>
</reference>
<name>A0A9P8PER7_9ASCO</name>
<protein>
    <submittedName>
        <fullName evidence="2">Uncharacterized protein</fullName>
    </submittedName>
</protein>
<dbReference type="AlphaFoldDB" id="A0A9P8PER7"/>
<keyword evidence="3" id="KW-1185">Reference proteome</keyword>
<organism evidence="2 3">
    <name type="scientific">Ogataea polymorpha</name>
    <dbReference type="NCBI Taxonomy" id="460523"/>
    <lineage>
        <taxon>Eukaryota</taxon>
        <taxon>Fungi</taxon>
        <taxon>Dikarya</taxon>
        <taxon>Ascomycota</taxon>
        <taxon>Saccharomycotina</taxon>
        <taxon>Pichiomycetes</taxon>
        <taxon>Pichiales</taxon>
        <taxon>Pichiaceae</taxon>
        <taxon>Ogataea</taxon>
    </lineage>
</organism>
<feature type="region of interest" description="Disordered" evidence="1">
    <location>
        <begin position="132"/>
        <end position="166"/>
    </location>
</feature>
<dbReference type="Proteomes" id="UP000788993">
    <property type="component" value="Unassembled WGS sequence"/>
</dbReference>
<comment type="caution">
    <text evidence="2">The sequence shown here is derived from an EMBL/GenBank/DDBJ whole genome shotgun (WGS) entry which is preliminary data.</text>
</comment>